<gene>
    <name evidence="2" type="ORF">SAMN06265379_10693</name>
</gene>
<keyword evidence="3" id="KW-1185">Reference proteome</keyword>
<proteinExistence type="predicted"/>
<protein>
    <submittedName>
        <fullName evidence="2">Uncharacterized protein</fullName>
    </submittedName>
</protein>
<sequence length="99" mass="11477">MKNYKIQIEDTEVQFFRHLMDKLGFTKYEEIKPVNEPRVYPGGNFEIRSSNNPAPKSDTNLSAGNSSLGKQQSSNTRKDAMKDIRDIISRIDRERNKNK</sequence>
<evidence type="ECO:0000313" key="2">
    <source>
        <dbReference type="EMBL" id="SMO74258.1"/>
    </source>
</evidence>
<evidence type="ECO:0000256" key="1">
    <source>
        <dbReference type="SAM" id="MobiDB-lite"/>
    </source>
</evidence>
<dbReference type="Proteomes" id="UP000319040">
    <property type="component" value="Unassembled WGS sequence"/>
</dbReference>
<organism evidence="2 3">
    <name type="scientific">Saccharicrinis carchari</name>
    <dbReference type="NCBI Taxonomy" id="1168039"/>
    <lineage>
        <taxon>Bacteria</taxon>
        <taxon>Pseudomonadati</taxon>
        <taxon>Bacteroidota</taxon>
        <taxon>Bacteroidia</taxon>
        <taxon>Marinilabiliales</taxon>
        <taxon>Marinilabiliaceae</taxon>
        <taxon>Saccharicrinis</taxon>
    </lineage>
</organism>
<reference evidence="2 3" key="1">
    <citation type="submission" date="2017-05" db="EMBL/GenBank/DDBJ databases">
        <authorList>
            <person name="Varghese N."/>
            <person name="Submissions S."/>
        </authorList>
    </citation>
    <scope>NUCLEOTIDE SEQUENCE [LARGE SCALE GENOMIC DNA]</scope>
    <source>
        <strain evidence="2 3">DSM 27040</strain>
    </source>
</reference>
<name>A0A521DRK7_SACCC</name>
<dbReference type="EMBL" id="FXTB01000006">
    <property type="protein sequence ID" value="SMO74258.1"/>
    <property type="molecule type" value="Genomic_DNA"/>
</dbReference>
<dbReference type="RefSeq" id="WP_142533802.1">
    <property type="nucleotide sequence ID" value="NZ_FXTB01000006.1"/>
</dbReference>
<evidence type="ECO:0000313" key="3">
    <source>
        <dbReference type="Proteomes" id="UP000319040"/>
    </source>
</evidence>
<dbReference type="OrthoDB" id="1122477at2"/>
<feature type="region of interest" description="Disordered" evidence="1">
    <location>
        <begin position="36"/>
        <end position="99"/>
    </location>
</feature>
<dbReference type="AlphaFoldDB" id="A0A521DRK7"/>
<feature type="compositionally biased region" description="Basic and acidic residues" evidence="1">
    <location>
        <begin position="76"/>
        <end position="99"/>
    </location>
</feature>
<accession>A0A521DRK7</accession>
<feature type="compositionally biased region" description="Polar residues" evidence="1">
    <location>
        <begin position="47"/>
        <end position="75"/>
    </location>
</feature>